<dbReference type="PANTHER" id="PTHR11733:SF167">
    <property type="entry name" value="FI17812P1-RELATED"/>
    <property type="match status" value="1"/>
</dbReference>
<accession>W4FKM1</accession>
<dbReference type="GeneID" id="20818392"/>
<dbReference type="InterPro" id="IPR018497">
    <property type="entry name" value="Peptidase_M13_C"/>
</dbReference>
<dbReference type="InterPro" id="IPR000953">
    <property type="entry name" value="Chromo/chromo_shadow_dom"/>
</dbReference>
<reference evidence="3" key="1">
    <citation type="submission" date="2013-12" db="EMBL/GenBank/DDBJ databases">
        <title>The Genome Sequence of Aphanomyces astaci APO3.</title>
        <authorList>
            <consortium name="The Broad Institute Genomics Platform"/>
            <person name="Russ C."/>
            <person name="Tyler B."/>
            <person name="van West P."/>
            <person name="Dieguez-Uribeondo J."/>
            <person name="Young S.K."/>
            <person name="Zeng Q."/>
            <person name="Gargeya S."/>
            <person name="Fitzgerald M."/>
            <person name="Abouelleil A."/>
            <person name="Alvarado L."/>
            <person name="Chapman S.B."/>
            <person name="Gainer-Dewar J."/>
            <person name="Goldberg J."/>
            <person name="Griggs A."/>
            <person name="Gujja S."/>
            <person name="Hansen M."/>
            <person name="Howarth C."/>
            <person name="Imamovic A."/>
            <person name="Ireland A."/>
            <person name="Larimer J."/>
            <person name="McCowan C."/>
            <person name="Murphy C."/>
            <person name="Pearson M."/>
            <person name="Poon T.W."/>
            <person name="Priest M."/>
            <person name="Roberts A."/>
            <person name="Saif S."/>
            <person name="Shea T."/>
            <person name="Sykes S."/>
            <person name="Wortman J."/>
            <person name="Nusbaum C."/>
            <person name="Birren B."/>
        </authorList>
    </citation>
    <scope>NUCLEOTIDE SEQUENCE [LARGE SCALE GENOMIC DNA]</scope>
    <source>
        <strain evidence="3">APO3</strain>
    </source>
</reference>
<dbReference type="EMBL" id="KI913198">
    <property type="protein sequence ID" value="ETV67421.1"/>
    <property type="molecule type" value="Genomic_DNA"/>
</dbReference>
<name>W4FKM1_APHAT</name>
<dbReference type="InterPro" id="IPR023780">
    <property type="entry name" value="Chromo_domain"/>
</dbReference>
<organism evidence="3">
    <name type="scientific">Aphanomyces astaci</name>
    <name type="common">Crayfish plague agent</name>
    <dbReference type="NCBI Taxonomy" id="112090"/>
    <lineage>
        <taxon>Eukaryota</taxon>
        <taxon>Sar</taxon>
        <taxon>Stramenopiles</taxon>
        <taxon>Oomycota</taxon>
        <taxon>Saprolegniomycetes</taxon>
        <taxon>Saprolegniales</taxon>
        <taxon>Verrucalvaceae</taxon>
        <taxon>Aphanomyces</taxon>
    </lineage>
</organism>
<dbReference type="OrthoDB" id="117820at2759"/>
<comment type="similarity">
    <text evidence="1">Belongs to the peptidase M13 family.</text>
</comment>
<dbReference type="VEuPathDB" id="FungiDB:H257_16396"/>
<dbReference type="Pfam" id="PF00385">
    <property type="entry name" value="Chromo"/>
    <property type="match status" value="1"/>
</dbReference>
<dbReference type="SUPFAM" id="SSF54160">
    <property type="entry name" value="Chromo domain-like"/>
    <property type="match status" value="1"/>
</dbReference>
<dbReference type="CDD" id="cd00024">
    <property type="entry name" value="CD_CSD"/>
    <property type="match status" value="1"/>
</dbReference>
<dbReference type="AlphaFoldDB" id="W4FKM1"/>
<protein>
    <recommendedName>
        <fullName evidence="2">Chromo domain-containing protein</fullName>
    </recommendedName>
</protein>
<dbReference type="InterPro" id="IPR000718">
    <property type="entry name" value="Peptidase_M13"/>
</dbReference>
<dbReference type="GO" id="GO:0005886">
    <property type="term" value="C:plasma membrane"/>
    <property type="evidence" value="ECO:0007669"/>
    <property type="project" value="TreeGrafter"/>
</dbReference>
<dbReference type="RefSeq" id="XP_009843112.1">
    <property type="nucleotide sequence ID" value="XM_009844810.1"/>
</dbReference>
<dbReference type="PROSITE" id="PS51885">
    <property type="entry name" value="NEPRILYSIN"/>
    <property type="match status" value="1"/>
</dbReference>
<dbReference type="PANTHER" id="PTHR11733">
    <property type="entry name" value="ZINC METALLOPROTEASE FAMILY M13 NEPRILYSIN-RELATED"/>
    <property type="match status" value="1"/>
</dbReference>
<dbReference type="PROSITE" id="PS50013">
    <property type="entry name" value="CHROMO_2"/>
    <property type="match status" value="1"/>
</dbReference>
<dbReference type="InterPro" id="IPR024079">
    <property type="entry name" value="MetalloPept_cat_dom_sf"/>
</dbReference>
<dbReference type="InterPro" id="IPR016197">
    <property type="entry name" value="Chromo-like_dom_sf"/>
</dbReference>
<gene>
    <name evidence="3" type="ORF">H257_16396</name>
</gene>
<dbReference type="PRINTS" id="PR00786">
    <property type="entry name" value="NEPRILYSIN"/>
</dbReference>
<dbReference type="SMART" id="SM00298">
    <property type="entry name" value="CHROMO"/>
    <property type="match status" value="1"/>
</dbReference>
<dbReference type="Pfam" id="PF01431">
    <property type="entry name" value="Peptidase_M13"/>
    <property type="match status" value="1"/>
</dbReference>
<sequence>MATALDNMHAKVLDASTSKRQKNHERRSKKKDVEIAQFDVANFVLYVDVWSISHSKLSVTWPHSNRLKFYADDPLDVTEELLRHIAHNADSHVVDQFLDCRYNDRLAVFEVCVRWRGLQEIEASWEPAANLLENIPTEFKHYVRSNKIPQDVNAYYSPHQNLIVFPVAVLQRPIFDAQFDAAQIFGVIGVGIGHKITHGFDNHGRNVDGDGNLNPWWSNATRTAFETKTQCFIDQYDKFEERTDNGGLKTSFRAYHEYLKKFPSQYTEEAGDKLFYLSFAQTSCSKNTDGNL</sequence>
<evidence type="ECO:0000259" key="2">
    <source>
        <dbReference type="PROSITE" id="PS50013"/>
    </source>
</evidence>
<proteinExistence type="inferred from homology"/>
<dbReference type="GO" id="GO:0004222">
    <property type="term" value="F:metalloendopeptidase activity"/>
    <property type="evidence" value="ECO:0007669"/>
    <property type="project" value="InterPro"/>
</dbReference>
<evidence type="ECO:0000313" key="3">
    <source>
        <dbReference type="EMBL" id="ETV67421.1"/>
    </source>
</evidence>
<dbReference type="Gene3D" id="3.40.390.10">
    <property type="entry name" value="Collagenase (Catalytic Domain)"/>
    <property type="match status" value="1"/>
</dbReference>
<evidence type="ECO:0000256" key="1">
    <source>
        <dbReference type="ARBA" id="ARBA00007357"/>
    </source>
</evidence>
<feature type="domain" description="Chromo" evidence="2">
    <location>
        <begin position="92"/>
        <end position="154"/>
    </location>
</feature>
<dbReference type="SUPFAM" id="SSF55486">
    <property type="entry name" value="Metalloproteases ('zincins'), catalytic domain"/>
    <property type="match status" value="1"/>
</dbReference>
<dbReference type="GO" id="GO:0016485">
    <property type="term" value="P:protein processing"/>
    <property type="evidence" value="ECO:0007669"/>
    <property type="project" value="TreeGrafter"/>
</dbReference>